<dbReference type="SUPFAM" id="SSF56524">
    <property type="entry name" value="Oxidoreductase molybdopterin-binding domain"/>
    <property type="match status" value="1"/>
</dbReference>
<organism evidence="3 4">
    <name type="scientific">Mycetohabitans endofungorum</name>
    <dbReference type="NCBI Taxonomy" id="417203"/>
    <lineage>
        <taxon>Bacteria</taxon>
        <taxon>Pseudomonadati</taxon>
        <taxon>Pseudomonadota</taxon>
        <taxon>Betaproteobacteria</taxon>
        <taxon>Burkholderiales</taxon>
        <taxon>Burkholderiaceae</taxon>
        <taxon>Mycetohabitans</taxon>
    </lineage>
</organism>
<feature type="signal peptide" evidence="1">
    <location>
        <begin position="1"/>
        <end position="24"/>
    </location>
</feature>
<comment type="caution">
    <text evidence="3">The sequence shown here is derived from an EMBL/GenBank/DDBJ whole genome shotgun (WGS) entry which is preliminary data.</text>
</comment>
<keyword evidence="1" id="KW-0732">Signal</keyword>
<feature type="chain" id="PRO_5015185887" description="Oxidoreductase molybdopterin-binding domain-containing protein" evidence="1">
    <location>
        <begin position="25"/>
        <end position="166"/>
    </location>
</feature>
<dbReference type="Gene3D" id="3.90.420.10">
    <property type="entry name" value="Oxidoreductase, molybdopterin-binding domain"/>
    <property type="match status" value="1"/>
</dbReference>
<feature type="domain" description="Oxidoreductase molybdopterin-binding" evidence="2">
    <location>
        <begin position="62"/>
        <end position="139"/>
    </location>
</feature>
<name>A0A2P5KD17_9BURK</name>
<evidence type="ECO:0000313" key="3">
    <source>
        <dbReference type="EMBL" id="PPB84607.1"/>
    </source>
</evidence>
<sequence>MNKLATLARGLALVLFVFGGLAQATPMQLDVTGNIQRTNVPGTHVYRFTEQEWRSMPRTQFTTATNWTPSSQFSGVLLSDVLSKVGAKGTTLRVTAHDGYVSYAVPISDAHRYGVILADQINGKQLTLRDFGPLFLVYPRDRFPKELNRSEVAGRFVWQVKSIEVR</sequence>
<evidence type="ECO:0000256" key="1">
    <source>
        <dbReference type="SAM" id="SignalP"/>
    </source>
</evidence>
<dbReference type="EMBL" id="PRDW01000002">
    <property type="protein sequence ID" value="PPB84607.1"/>
    <property type="molecule type" value="Genomic_DNA"/>
</dbReference>
<keyword evidence="4" id="KW-1185">Reference proteome</keyword>
<dbReference type="Proteomes" id="UP000243096">
    <property type="component" value="Unassembled WGS sequence"/>
</dbReference>
<accession>A0A2P5KD17</accession>
<dbReference type="RefSeq" id="WP_104076365.1">
    <property type="nucleotide sequence ID" value="NZ_CP062178.1"/>
</dbReference>
<evidence type="ECO:0000313" key="4">
    <source>
        <dbReference type="Proteomes" id="UP000243096"/>
    </source>
</evidence>
<reference evidence="3 4" key="1">
    <citation type="submission" date="2018-01" db="EMBL/GenBank/DDBJ databases">
        <title>Genomic Encyclopedia of Type Strains, Phase III (KMG-III): the genomes of soil and plant-associated and newly described type strains.</title>
        <authorList>
            <person name="Whitman W."/>
        </authorList>
    </citation>
    <scope>NUCLEOTIDE SEQUENCE [LARGE SCALE GENOMIC DNA]</scope>
    <source>
        <strain evidence="3 4">HKI456</strain>
    </source>
</reference>
<dbReference type="InterPro" id="IPR000572">
    <property type="entry name" value="OxRdtase_Mopterin-bd_dom"/>
</dbReference>
<dbReference type="Pfam" id="PF00174">
    <property type="entry name" value="Oxidored_molyb"/>
    <property type="match status" value="1"/>
</dbReference>
<evidence type="ECO:0000259" key="2">
    <source>
        <dbReference type="Pfam" id="PF00174"/>
    </source>
</evidence>
<proteinExistence type="predicted"/>
<protein>
    <recommendedName>
        <fullName evidence="2">Oxidoreductase molybdopterin-binding domain-containing protein</fullName>
    </recommendedName>
</protein>
<dbReference type="OrthoDB" id="9798763at2"/>
<dbReference type="AlphaFoldDB" id="A0A2P5KD17"/>
<gene>
    <name evidence="3" type="ORF">B0O95_1024</name>
</gene>
<dbReference type="InterPro" id="IPR036374">
    <property type="entry name" value="OxRdtase_Mopterin-bd_sf"/>
</dbReference>